<sequence length="291" mass="31980">MAGLLGGARSELCIAWPGAGFGVTSSPRPNSRSATVQIGVQNFATRAPPRFESKEAEREHSLQRLAATCRIFGRRGFSDGLLGHVTLRDPELPDHFWVNPVGIAMHQIKVSHLVQVDPQGQVVRGSGMVNPVGLLLHTAVHRARPEVNAVCHAHALHASTWSSFERRLDPITQDACIFFESQALILAPRVVRDAETARRFADGFGQHRMAIHGGHGIFTTGQTIDEAAWWFVLMNRCCEAQLLAEAAGTPTQWAPEDARWLASVLGSPTFGWLSFQTLWDEIIRSDPDLVD</sequence>
<evidence type="ECO:0000313" key="3">
    <source>
        <dbReference type="EMBL" id="MDO1531478.1"/>
    </source>
</evidence>
<evidence type="ECO:0000313" key="4">
    <source>
        <dbReference type="Proteomes" id="UP001169027"/>
    </source>
</evidence>
<evidence type="ECO:0000259" key="2">
    <source>
        <dbReference type="SMART" id="SM01007"/>
    </source>
</evidence>
<dbReference type="InterPro" id="IPR001303">
    <property type="entry name" value="Aldolase_II/adducin_N"/>
</dbReference>
<name>A0ABT8RXT2_9BURK</name>
<feature type="domain" description="Class II aldolase/adducin N-terminal" evidence="2">
    <location>
        <begin position="63"/>
        <end position="242"/>
    </location>
</feature>
<dbReference type="PANTHER" id="PTHR10672">
    <property type="entry name" value="ADDUCIN"/>
    <property type="match status" value="1"/>
</dbReference>
<proteinExistence type="inferred from homology"/>
<dbReference type="SMART" id="SM01007">
    <property type="entry name" value="Aldolase_II"/>
    <property type="match status" value="1"/>
</dbReference>
<accession>A0ABT8RXT2</accession>
<protein>
    <submittedName>
        <fullName evidence="3">Class II aldolase/adducin family protein</fullName>
    </submittedName>
</protein>
<gene>
    <name evidence="3" type="ORF">Q2T77_04180</name>
</gene>
<dbReference type="PANTHER" id="PTHR10672:SF3">
    <property type="entry name" value="PROTEIN HU-LI TAI SHAO"/>
    <property type="match status" value="1"/>
</dbReference>
<dbReference type="EMBL" id="JAUKVY010000002">
    <property type="protein sequence ID" value="MDO1531478.1"/>
    <property type="molecule type" value="Genomic_DNA"/>
</dbReference>
<comment type="similarity">
    <text evidence="1">Belongs to the aldolase class II family.</text>
</comment>
<dbReference type="Gene3D" id="3.40.225.10">
    <property type="entry name" value="Class II aldolase/adducin N-terminal domain"/>
    <property type="match status" value="1"/>
</dbReference>
<comment type="caution">
    <text evidence="3">The sequence shown here is derived from an EMBL/GenBank/DDBJ whole genome shotgun (WGS) entry which is preliminary data.</text>
</comment>
<dbReference type="Proteomes" id="UP001169027">
    <property type="component" value="Unassembled WGS sequence"/>
</dbReference>
<dbReference type="Pfam" id="PF00596">
    <property type="entry name" value="Aldolase_II"/>
    <property type="match status" value="1"/>
</dbReference>
<dbReference type="RefSeq" id="WP_301804324.1">
    <property type="nucleotide sequence ID" value="NZ_JAUJZH010000002.1"/>
</dbReference>
<organism evidence="3 4">
    <name type="scientific">Variovorax ginsengisoli</name>
    <dbReference type="NCBI Taxonomy" id="363844"/>
    <lineage>
        <taxon>Bacteria</taxon>
        <taxon>Pseudomonadati</taxon>
        <taxon>Pseudomonadota</taxon>
        <taxon>Betaproteobacteria</taxon>
        <taxon>Burkholderiales</taxon>
        <taxon>Comamonadaceae</taxon>
        <taxon>Variovorax</taxon>
    </lineage>
</organism>
<keyword evidence="4" id="KW-1185">Reference proteome</keyword>
<dbReference type="SUPFAM" id="SSF53639">
    <property type="entry name" value="AraD/HMP-PK domain-like"/>
    <property type="match status" value="1"/>
</dbReference>
<reference evidence="3" key="1">
    <citation type="submission" date="2023-06" db="EMBL/GenBank/DDBJ databases">
        <authorList>
            <person name="Jiang Y."/>
            <person name="Liu Q."/>
        </authorList>
    </citation>
    <scope>NUCLEOTIDE SEQUENCE</scope>
    <source>
        <strain evidence="3">CGMCC 1.12090</strain>
    </source>
</reference>
<dbReference type="InterPro" id="IPR051017">
    <property type="entry name" value="Aldolase-II_Adducin_sf"/>
</dbReference>
<dbReference type="InterPro" id="IPR036409">
    <property type="entry name" value="Aldolase_II/adducin_N_sf"/>
</dbReference>
<dbReference type="NCBIfam" id="NF004855">
    <property type="entry name" value="PRK06208.1"/>
    <property type="match status" value="1"/>
</dbReference>
<evidence type="ECO:0000256" key="1">
    <source>
        <dbReference type="ARBA" id="ARBA00037961"/>
    </source>
</evidence>